<feature type="compositionally biased region" description="Low complexity" evidence="1">
    <location>
        <begin position="243"/>
        <end position="252"/>
    </location>
</feature>
<feature type="compositionally biased region" description="Low complexity" evidence="1">
    <location>
        <begin position="215"/>
        <end position="226"/>
    </location>
</feature>
<feature type="compositionally biased region" description="Polar residues" evidence="1">
    <location>
        <begin position="378"/>
        <end position="408"/>
    </location>
</feature>
<feature type="region of interest" description="Disordered" evidence="1">
    <location>
        <begin position="1"/>
        <end position="419"/>
    </location>
</feature>
<feature type="compositionally biased region" description="Low complexity" evidence="1">
    <location>
        <begin position="64"/>
        <end position="73"/>
    </location>
</feature>
<dbReference type="Proteomes" id="UP001498771">
    <property type="component" value="Unassembled WGS sequence"/>
</dbReference>
<proteinExistence type="predicted"/>
<evidence type="ECO:0000313" key="2">
    <source>
        <dbReference type="EMBL" id="KAK7205910.1"/>
    </source>
</evidence>
<feature type="compositionally biased region" description="Basic and acidic residues" evidence="1">
    <location>
        <begin position="280"/>
        <end position="295"/>
    </location>
</feature>
<feature type="compositionally biased region" description="Basic and acidic residues" evidence="1">
    <location>
        <begin position="165"/>
        <end position="178"/>
    </location>
</feature>
<keyword evidence="3" id="KW-1185">Reference proteome</keyword>
<feature type="compositionally biased region" description="Polar residues" evidence="1">
    <location>
        <begin position="297"/>
        <end position="307"/>
    </location>
</feature>
<feature type="compositionally biased region" description="Low complexity" evidence="1">
    <location>
        <begin position="8"/>
        <end position="20"/>
    </location>
</feature>
<evidence type="ECO:0000313" key="3">
    <source>
        <dbReference type="Proteomes" id="UP001498771"/>
    </source>
</evidence>
<gene>
    <name evidence="2" type="ORF">BZA70DRAFT_147566</name>
</gene>
<feature type="compositionally biased region" description="Polar residues" evidence="1">
    <location>
        <begin position="314"/>
        <end position="330"/>
    </location>
</feature>
<accession>A0ABR1F7S6</accession>
<name>A0ABR1F7S6_9ASCO</name>
<sequence>MSDKERYYVSGRSSSYRPGGFPDSYDDRYNGPRPPFRTSHGSASSADGYNAGYRESYDERERQFSGSGSRSRGSFGGRERSPGPVSRPRSPWDGRERDREWRDRERERDIRDRERDRERDRDRDRDRERDRARERDRDRDRDRDRERGYRPAPTDWSYPPRHRSPNREDRRIHDRNDRFSPSSSSGARYSPPPPRRSSRSSSIASYTSPPPPSIAPNQSAPAGSSYPRRRSSPRRIRSPPYPATAASSASSAGDRRGMRESYPPFRPRSRSPPPSRSRPRSRESSPRRDSPRRDSPLYSQPGGSVFQTGPRAFSSPSVHSTPVSQQQTPVHSPVIPAATSGGARGSLGSSEKLMPARTGSMSSPVVAGTPLPLGPRTYSMSTHTTPHLSHHASISGQSTPAQVASPLQTPGASAAGSPPVAPKAMINGATISRTNSYVSPMPSLSRRSTGGSGYPSQGKLLPSICPEIDKEILRLKKEYARIAEEDKANQGKKRQAISTWDRLTREAERDALKVKTAEAQLQALGY</sequence>
<feature type="compositionally biased region" description="Basic and acidic residues" evidence="1">
    <location>
        <begin position="90"/>
        <end position="149"/>
    </location>
</feature>
<feature type="compositionally biased region" description="Low complexity" evidence="1">
    <location>
        <begin position="179"/>
        <end position="189"/>
    </location>
</feature>
<evidence type="ECO:0000256" key="1">
    <source>
        <dbReference type="SAM" id="MobiDB-lite"/>
    </source>
</evidence>
<feature type="compositionally biased region" description="Basic residues" evidence="1">
    <location>
        <begin position="227"/>
        <end position="237"/>
    </location>
</feature>
<dbReference type="EMBL" id="JBBJBU010000004">
    <property type="protein sequence ID" value="KAK7205910.1"/>
    <property type="molecule type" value="Genomic_DNA"/>
</dbReference>
<organism evidence="2 3">
    <name type="scientific">Myxozyma melibiosi</name>
    <dbReference type="NCBI Taxonomy" id="54550"/>
    <lineage>
        <taxon>Eukaryota</taxon>
        <taxon>Fungi</taxon>
        <taxon>Dikarya</taxon>
        <taxon>Ascomycota</taxon>
        <taxon>Saccharomycotina</taxon>
        <taxon>Lipomycetes</taxon>
        <taxon>Lipomycetales</taxon>
        <taxon>Lipomycetaceae</taxon>
        <taxon>Myxozyma</taxon>
    </lineage>
</organism>
<feature type="region of interest" description="Disordered" evidence="1">
    <location>
        <begin position="437"/>
        <end position="458"/>
    </location>
</feature>
<protein>
    <submittedName>
        <fullName evidence="2">Uncharacterized protein</fullName>
    </submittedName>
</protein>
<dbReference type="RefSeq" id="XP_064768943.1">
    <property type="nucleotide sequence ID" value="XM_064909682.1"/>
</dbReference>
<dbReference type="GeneID" id="90035194"/>
<comment type="caution">
    <text evidence="2">The sequence shown here is derived from an EMBL/GenBank/DDBJ whole genome shotgun (WGS) entry which is preliminary data.</text>
</comment>
<feature type="compositionally biased region" description="Pro residues" evidence="1">
    <location>
        <begin position="264"/>
        <end position="276"/>
    </location>
</feature>
<reference evidence="2 3" key="1">
    <citation type="submission" date="2024-03" db="EMBL/GenBank/DDBJ databases">
        <title>Genome-scale model development and genomic sequencing of the oleaginous clade Lipomyces.</title>
        <authorList>
            <consortium name="Lawrence Berkeley National Laboratory"/>
            <person name="Czajka J.J."/>
            <person name="Han Y."/>
            <person name="Kim J."/>
            <person name="Mondo S.J."/>
            <person name="Hofstad B.A."/>
            <person name="Robles A."/>
            <person name="Haridas S."/>
            <person name="Riley R."/>
            <person name="LaButti K."/>
            <person name="Pangilinan J."/>
            <person name="Andreopoulos W."/>
            <person name="Lipzen A."/>
            <person name="Yan J."/>
            <person name="Wang M."/>
            <person name="Ng V."/>
            <person name="Grigoriev I.V."/>
            <person name="Spatafora J.W."/>
            <person name="Magnuson J.K."/>
            <person name="Baker S.E."/>
            <person name="Pomraning K.R."/>
        </authorList>
    </citation>
    <scope>NUCLEOTIDE SEQUENCE [LARGE SCALE GENOMIC DNA]</scope>
    <source>
        <strain evidence="2 3">Phaff 52-87</strain>
    </source>
</reference>